<feature type="transmembrane region" description="Helical" evidence="9">
    <location>
        <begin position="21"/>
        <end position="41"/>
    </location>
</feature>
<evidence type="ECO:0000313" key="10">
    <source>
        <dbReference type="EMBL" id="BAQ18105.1"/>
    </source>
</evidence>
<feature type="transmembrane region" description="Helical" evidence="9">
    <location>
        <begin position="192"/>
        <end position="212"/>
    </location>
</feature>
<dbReference type="HOGENOM" id="CLU_039929_2_1_5"/>
<evidence type="ECO:0000256" key="5">
    <source>
        <dbReference type="ARBA" id="ARBA00022970"/>
    </source>
</evidence>
<comment type="subcellular location">
    <subcellularLocation>
        <location evidence="1">Cell membrane</location>
        <topology evidence="1">Multi-pass membrane protein</topology>
    </subcellularLocation>
</comment>
<evidence type="ECO:0000256" key="9">
    <source>
        <dbReference type="SAM" id="Phobius"/>
    </source>
</evidence>
<dbReference type="GO" id="GO:0022857">
    <property type="term" value="F:transmembrane transporter activity"/>
    <property type="evidence" value="ECO:0007669"/>
    <property type="project" value="InterPro"/>
</dbReference>
<dbReference type="EMBL" id="AP014648">
    <property type="protein sequence ID" value="BAQ18105.1"/>
    <property type="molecule type" value="Genomic_DNA"/>
</dbReference>
<keyword evidence="11" id="KW-1185">Reference proteome</keyword>
<evidence type="ECO:0000256" key="6">
    <source>
        <dbReference type="ARBA" id="ARBA00022989"/>
    </source>
</evidence>
<dbReference type="Proteomes" id="UP000031643">
    <property type="component" value="Chromosome"/>
</dbReference>
<sequence>MTAELFFQTVVNATYAASYMALIAVGFVLIFGVMGVVNFAHGELYMAGAYTVVALYADQGFPFFLSVAAGLAFVGVLGLLMELALFRPLRDNPLGGLIASIGFLLILQTIAVLGFGVRMKNVPPSTQDKLVFMDGVVLTYQRLYVIVAAVALLSALWIFLRKSKFGWALRACAQDREAAVLQGMSINNTARLAMFIGAALAGVAGALTAPLVSPTPYMGHPVVVSAFIIIIVGGLGSLEGAVLVSILYAFVHTFVTTLYDGTLANIVGLLLMLGVLIVRPTGLFGAKERA</sequence>
<evidence type="ECO:0000256" key="3">
    <source>
        <dbReference type="ARBA" id="ARBA00022475"/>
    </source>
</evidence>
<name>A0A0A8K5C0_9HYPH</name>
<feature type="transmembrane region" description="Helical" evidence="9">
    <location>
        <begin position="139"/>
        <end position="160"/>
    </location>
</feature>
<dbReference type="RefSeq" id="WP_045368138.1">
    <property type="nucleotide sequence ID" value="NZ_AP014648.1"/>
</dbReference>
<dbReference type="PANTHER" id="PTHR11795:SF452">
    <property type="entry name" value="ABC TRANSPORTER PERMEASE PROTEIN"/>
    <property type="match status" value="1"/>
</dbReference>
<feature type="transmembrane region" description="Helical" evidence="9">
    <location>
        <begin position="258"/>
        <end position="278"/>
    </location>
</feature>
<evidence type="ECO:0000256" key="4">
    <source>
        <dbReference type="ARBA" id="ARBA00022692"/>
    </source>
</evidence>
<evidence type="ECO:0000313" key="11">
    <source>
        <dbReference type="Proteomes" id="UP000031643"/>
    </source>
</evidence>
<keyword evidence="6 9" id="KW-1133">Transmembrane helix</keyword>
<dbReference type="InterPro" id="IPR052157">
    <property type="entry name" value="BCAA_transport_permease"/>
</dbReference>
<dbReference type="GO" id="GO:0005886">
    <property type="term" value="C:plasma membrane"/>
    <property type="evidence" value="ECO:0007669"/>
    <property type="project" value="UniProtKB-SubCell"/>
</dbReference>
<dbReference type="InterPro" id="IPR001851">
    <property type="entry name" value="ABC_transp_permease"/>
</dbReference>
<dbReference type="Pfam" id="PF02653">
    <property type="entry name" value="BPD_transp_2"/>
    <property type="match status" value="1"/>
</dbReference>
<evidence type="ECO:0000256" key="7">
    <source>
        <dbReference type="ARBA" id="ARBA00023136"/>
    </source>
</evidence>
<keyword evidence="7 9" id="KW-0472">Membrane</keyword>
<reference evidence="10 11" key="1">
    <citation type="submission" date="2014-09" db="EMBL/GenBank/DDBJ databases">
        <title>Genome sequencing of Methyloceanibacter caenitepidi Gela4.</title>
        <authorList>
            <person name="Takeuchi M."/>
            <person name="Susumu S."/>
            <person name="Kamagata Y."/>
            <person name="Oshima K."/>
            <person name="Hattori M."/>
            <person name="Iwasaki W."/>
        </authorList>
    </citation>
    <scope>NUCLEOTIDE SEQUENCE [LARGE SCALE GENOMIC DNA]</scope>
    <source>
        <strain evidence="10 11">Gela4</strain>
    </source>
</reference>
<gene>
    <name evidence="10" type="ORF">GL4_2671</name>
</gene>
<evidence type="ECO:0000256" key="2">
    <source>
        <dbReference type="ARBA" id="ARBA00022448"/>
    </source>
</evidence>
<accession>A0A0A8K5C0</accession>
<feature type="transmembrane region" description="Helical" evidence="9">
    <location>
        <begin position="61"/>
        <end position="85"/>
    </location>
</feature>
<keyword evidence="2" id="KW-0813">Transport</keyword>
<protein>
    <submittedName>
        <fullName evidence="10">High-affinity branched-chain amino acid transport system permease protein LivH</fullName>
    </submittedName>
</protein>
<evidence type="ECO:0000256" key="8">
    <source>
        <dbReference type="ARBA" id="ARBA00037998"/>
    </source>
</evidence>
<dbReference type="GO" id="GO:0006865">
    <property type="term" value="P:amino acid transport"/>
    <property type="evidence" value="ECO:0007669"/>
    <property type="project" value="UniProtKB-KW"/>
</dbReference>
<evidence type="ECO:0000256" key="1">
    <source>
        <dbReference type="ARBA" id="ARBA00004651"/>
    </source>
</evidence>
<dbReference type="CDD" id="cd06582">
    <property type="entry name" value="TM_PBP1_LivH_like"/>
    <property type="match status" value="1"/>
</dbReference>
<dbReference type="OrthoDB" id="9807115at2"/>
<dbReference type="KEGG" id="mcg:GL4_2671"/>
<proteinExistence type="inferred from homology"/>
<dbReference type="PANTHER" id="PTHR11795">
    <property type="entry name" value="BRANCHED-CHAIN AMINO ACID TRANSPORT SYSTEM PERMEASE PROTEIN LIVH"/>
    <property type="match status" value="1"/>
</dbReference>
<feature type="transmembrane region" description="Helical" evidence="9">
    <location>
        <begin position="97"/>
        <end position="119"/>
    </location>
</feature>
<keyword evidence="4 9" id="KW-0812">Transmembrane</keyword>
<dbReference type="STRING" id="1384459.GL4_2671"/>
<dbReference type="AlphaFoldDB" id="A0A0A8K5C0"/>
<organism evidence="10 11">
    <name type="scientific">Methyloceanibacter caenitepidi</name>
    <dbReference type="NCBI Taxonomy" id="1384459"/>
    <lineage>
        <taxon>Bacteria</taxon>
        <taxon>Pseudomonadati</taxon>
        <taxon>Pseudomonadota</taxon>
        <taxon>Alphaproteobacteria</taxon>
        <taxon>Hyphomicrobiales</taxon>
        <taxon>Hyphomicrobiaceae</taxon>
        <taxon>Methyloceanibacter</taxon>
    </lineage>
</organism>
<keyword evidence="3" id="KW-1003">Cell membrane</keyword>
<keyword evidence="5" id="KW-0029">Amino-acid transport</keyword>
<comment type="similarity">
    <text evidence="8">Belongs to the binding-protein-dependent transport system permease family. LivHM subfamily.</text>
</comment>
<feature type="transmembrane region" description="Helical" evidence="9">
    <location>
        <begin position="224"/>
        <end position="251"/>
    </location>
</feature>